<name>A0A2R7Z383_9ACTN</name>
<dbReference type="NCBIfam" id="TIGR00778">
    <property type="entry name" value="ahpD_dom"/>
    <property type="match status" value="1"/>
</dbReference>
<dbReference type="OrthoDB" id="9801997at2"/>
<comment type="caution">
    <text evidence="2">The sequence shown here is derived from an EMBL/GenBank/DDBJ whole genome shotgun (WGS) entry which is preliminary data.</text>
</comment>
<proteinExistence type="predicted"/>
<reference evidence="2 3" key="1">
    <citation type="submission" date="2018-03" db="EMBL/GenBank/DDBJ databases">
        <authorList>
            <person name="Keele B.F."/>
        </authorList>
    </citation>
    <scope>NUCLEOTIDE SEQUENCE [LARGE SCALE GENOMIC DNA]</scope>
    <source>
        <strain evidence="2 3">IB-3</strain>
    </source>
</reference>
<dbReference type="InterPro" id="IPR003779">
    <property type="entry name" value="CMD-like"/>
</dbReference>
<organism evidence="2 3">
    <name type="scientific">Nocardioides currus</name>
    <dbReference type="NCBI Taxonomy" id="2133958"/>
    <lineage>
        <taxon>Bacteria</taxon>
        <taxon>Bacillati</taxon>
        <taxon>Actinomycetota</taxon>
        <taxon>Actinomycetes</taxon>
        <taxon>Propionibacteriales</taxon>
        <taxon>Nocardioidaceae</taxon>
        <taxon>Nocardioides</taxon>
    </lineage>
</organism>
<dbReference type="AlphaFoldDB" id="A0A2R7Z383"/>
<dbReference type="InterPro" id="IPR029032">
    <property type="entry name" value="AhpD-like"/>
</dbReference>
<sequence length="99" mass="10122">MQAAYAAFGEAVFKSEDAAIPTKYRELIAVAVGATTQCPFCIDSHTRAAVDAGATAEEVSEAVMVAAAIRAGGGVTHGFLAMKVFQDATSAQKNDSVPA</sequence>
<feature type="domain" description="Carboxymuconolactone decarboxylase-like" evidence="1">
    <location>
        <begin position="2"/>
        <end position="82"/>
    </location>
</feature>
<evidence type="ECO:0000313" key="2">
    <source>
        <dbReference type="EMBL" id="PUA83095.1"/>
    </source>
</evidence>
<evidence type="ECO:0000259" key="1">
    <source>
        <dbReference type="Pfam" id="PF02627"/>
    </source>
</evidence>
<dbReference type="PANTHER" id="PTHR33930:SF2">
    <property type="entry name" value="BLR3452 PROTEIN"/>
    <property type="match status" value="1"/>
</dbReference>
<protein>
    <recommendedName>
        <fullName evidence="1">Carboxymuconolactone decarboxylase-like domain-containing protein</fullName>
    </recommendedName>
</protein>
<keyword evidence="3" id="KW-1185">Reference proteome</keyword>
<dbReference type="InterPro" id="IPR004675">
    <property type="entry name" value="AhpD_core"/>
</dbReference>
<dbReference type="SUPFAM" id="SSF69118">
    <property type="entry name" value="AhpD-like"/>
    <property type="match status" value="1"/>
</dbReference>
<dbReference type="GO" id="GO:0051920">
    <property type="term" value="F:peroxiredoxin activity"/>
    <property type="evidence" value="ECO:0007669"/>
    <property type="project" value="InterPro"/>
</dbReference>
<dbReference type="Pfam" id="PF02627">
    <property type="entry name" value="CMD"/>
    <property type="match status" value="1"/>
</dbReference>
<dbReference type="EMBL" id="PYXZ01000001">
    <property type="protein sequence ID" value="PUA83095.1"/>
    <property type="molecule type" value="Genomic_DNA"/>
</dbReference>
<gene>
    <name evidence="2" type="ORF">C7S10_02495</name>
</gene>
<dbReference type="Proteomes" id="UP000244867">
    <property type="component" value="Unassembled WGS sequence"/>
</dbReference>
<accession>A0A2R7Z383</accession>
<dbReference type="PANTHER" id="PTHR33930">
    <property type="entry name" value="ALKYL HYDROPEROXIDE REDUCTASE AHPD"/>
    <property type="match status" value="1"/>
</dbReference>
<evidence type="ECO:0000313" key="3">
    <source>
        <dbReference type="Proteomes" id="UP000244867"/>
    </source>
</evidence>
<dbReference type="Gene3D" id="1.20.1290.10">
    <property type="entry name" value="AhpD-like"/>
    <property type="match status" value="1"/>
</dbReference>